<dbReference type="PANTHER" id="PTHR31321">
    <property type="entry name" value="ACYL-COA THIOESTER HYDROLASE YBHC-RELATED"/>
    <property type="match status" value="1"/>
</dbReference>
<organism evidence="5 6">
    <name type="scientific">Anaerocolumna cellulosilytica</name>
    <dbReference type="NCBI Taxonomy" id="433286"/>
    <lineage>
        <taxon>Bacteria</taxon>
        <taxon>Bacillati</taxon>
        <taxon>Bacillota</taxon>
        <taxon>Clostridia</taxon>
        <taxon>Lachnospirales</taxon>
        <taxon>Lachnospiraceae</taxon>
        <taxon>Anaerocolumna</taxon>
    </lineage>
</organism>
<dbReference type="GO" id="GO:0030599">
    <property type="term" value="F:pectinesterase activity"/>
    <property type="evidence" value="ECO:0007669"/>
    <property type="project" value="UniProtKB-UniRule"/>
</dbReference>
<dbReference type="SUPFAM" id="SSF51126">
    <property type="entry name" value="Pectin lyase-like"/>
    <property type="match status" value="1"/>
</dbReference>
<comment type="pathway">
    <text evidence="4">Glycan metabolism; pectin degradation; 2-dehydro-3-deoxy-D-gluconate from pectin: step 1/5.</text>
</comment>
<dbReference type="PROSITE" id="PS00503">
    <property type="entry name" value="PECTINESTERASE_2"/>
    <property type="match status" value="1"/>
</dbReference>
<dbReference type="InterPro" id="IPR033131">
    <property type="entry name" value="Pectinesterase_Asp_AS"/>
</dbReference>
<evidence type="ECO:0000256" key="3">
    <source>
        <dbReference type="ARBA" id="ARBA00023085"/>
    </source>
</evidence>
<dbReference type="EC" id="3.1.1.11" evidence="4"/>
<evidence type="ECO:0000313" key="6">
    <source>
        <dbReference type="Proteomes" id="UP000515561"/>
    </source>
</evidence>
<reference evidence="5 6" key="1">
    <citation type="journal article" date="2016" name="Int. J. Syst. Evol. Microbiol.">
        <title>Descriptions of Anaerotaenia torta gen. nov., sp. nov. and Anaerocolumna cellulosilytica gen. nov., sp. nov. isolated from a methanogenic reactor of cattle waste.</title>
        <authorList>
            <person name="Uek A."/>
            <person name="Ohtaki Y."/>
            <person name="Kaku N."/>
            <person name="Ueki K."/>
        </authorList>
    </citation>
    <scope>NUCLEOTIDE SEQUENCE [LARGE SCALE GENOMIC DNA]</scope>
    <source>
        <strain evidence="5 6">SN021</strain>
    </source>
</reference>
<name>A0A6S6R2V8_9FIRM</name>
<protein>
    <recommendedName>
        <fullName evidence="4">Pectinesterase</fullName>
        <ecNumber evidence="4">3.1.1.11</ecNumber>
    </recommendedName>
</protein>
<evidence type="ECO:0000256" key="1">
    <source>
        <dbReference type="ARBA" id="ARBA00008891"/>
    </source>
</evidence>
<dbReference type="UniPathway" id="UPA00545">
    <property type="reaction ID" value="UER00823"/>
</dbReference>
<keyword evidence="2 4" id="KW-0378">Hydrolase</keyword>
<evidence type="ECO:0000256" key="4">
    <source>
        <dbReference type="RuleBase" id="RU000589"/>
    </source>
</evidence>
<keyword evidence="3 4" id="KW-0063">Aspartyl esterase</keyword>
<dbReference type="KEGG" id="acel:acsn021_12190"/>
<dbReference type="Proteomes" id="UP000515561">
    <property type="component" value="Chromosome"/>
</dbReference>
<comment type="similarity">
    <text evidence="1">Belongs to the pectinesterase family.</text>
</comment>
<accession>A0A6S6R2V8</accession>
<keyword evidence="6" id="KW-1185">Reference proteome</keyword>
<dbReference type="InterPro" id="IPR011050">
    <property type="entry name" value="Pectin_lyase_fold/virulence"/>
</dbReference>
<comment type="catalytic activity">
    <reaction evidence="4">
        <text>[(1-&gt;4)-alpha-D-galacturonosyl methyl ester](n) + n H2O = [(1-&gt;4)-alpha-D-galacturonosyl](n) + n methanol + n H(+)</text>
        <dbReference type="Rhea" id="RHEA:22380"/>
        <dbReference type="Rhea" id="RHEA-COMP:14570"/>
        <dbReference type="Rhea" id="RHEA-COMP:14573"/>
        <dbReference type="ChEBI" id="CHEBI:15377"/>
        <dbReference type="ChEBI" id="CHEBI:15378"/>
        <dbReference type="ChEBI" id="CHEBI:17790"/>
        <dbReference type="ChEBI" id="CHEBI:140522"/>
        <dbReference type="ChEBI" id="CHEBI:140523"/>
        <dbReference type="EC" id="3.1.1.11"/>
    </reaction>
</comment>
<evidence type="ECO:0000313" key="5">
    <source>
        <dbReference type="EMBL" id="BCJ93650.1"/>
    </source>
</evidence>
<dbReference type="InterPro" id="IPR012334">
    <property type="entry name" value="Pectin_lyas_fold"/>
</dbReference>
<dbReference type="GO" id="GO:0009279">
    <property type="term" value="C:cell outer membrane"/>
    <property type="evidence" value="ECO:0007669"/>
    <property type="project" value="TreeGrafter"/>
</dbReference>
<dbReference type="AlphaFoldDB" id="A0A6S6R2V8"/>
<dbReference type="PANTHER" id="PTHR31321:SF57">
    <property type="entry name" value="PECTINESTERASE 53-RELATED"/>
    <property type="match status" value="1"/>
</dbReference>
<dbReference type="GO" id="GO:0045490">
    <property type="term" value="P:pectin catabolic process"/>
    <property type="evidence" value="ECO:0007669"/>
    <property type="project" value="UniProtKB-UniRule"/>
</dbReference>
<dbReference type="InterPro" id="IPR000070">
    <property type="entry name" value="Pectinesterase_cat"/>
</dbReference>
<dbReference type="EMBL" id="AP023367">
    <property type="protein sequence ID" value="BCJ93650.1"/>
    <property type="molecule type" value="Genomic_DNA"/>
</dbReference>
<evidence type="ECO:0000256" key="2">
    <source>
        <dbReference type="ARBA" id="ARBA00022801"/>
    </source>
</evidence>
<sequence>MKQNAVILNVSKEKEGCFATFGEAVKAAEAMEATHVTIQLDKGIYKEKVTIKKNNLTLLGISPEETIITFDDYGLEILEDGEKRGTFRTPTLFIDASDFTAKNITFENSAGPGKKVGQALALYVDGDRMIFENCRLLGGQDTLFTAPLPPKAYEKNGFRGPKEFAPRTHGRHLYKDCFICGDVDFIFGGATAYFENCEIFSNNLGQEVNGYVTAASTLEDVPGYVFYQCRFTSDCAPKSVYLGRPWRNYAKVAILNSEIGEHIKEEGWHDWDKPDARETVIFAEYNNFGAGADTKARPSWVKILTKEEADAYTKEKILGDWYI</sequence>
<dbReference type="Gene3D" id="2.160.20.10">
    <property type="entry name" value="Single-stranded right-handed beta-helix, Pectin lyase-like"/>
    <property type="match status" value="1"/>
</dbReference>
<dbReference type="Pfam" id="PF01095">
    <property type="entry name" value="Pectinesterase"/>
    <property type="match status" value="2"/>
</dbReference>
<proteinExistence type="inferred from homology"/>
<dbReference type="GO" id="GO:0042545">
    <property type="term" value="P:cell wall modification"/>
    <property type="evidence" value="ECO:0007669"/>
    <property type="project" value="UniProtKB-UniRule"/>
</dbReference>
<gene>
    <name evidence="5" type="ORF">acsn021_12190</name>
</gene>
<dbReference type="RefSeq" id="WP_184092948.1">
    <property type="nucleotide sequence ID" value="NZ_AP023367.1"/>
</dbReference>